<dbReference type="AlphaFoldDB" id="A0A6H9SY96"/>
<accession>A0A6H9SY96</accession>
<keyword evidence="2" id="KW-1133">Transmembrane helix</keyword>
<feature type="compositionally biased region" description="Low complexity" evidence="1">
    <location>
        <begin position="215"/>
        <end position="225"/>
    </location>
</feature>
<feature type="transmembrane region" description="Helical" evidence="2">
    <location>
        <begin position="6"/>
        <end position="27"/>
    </location>
</feature>
<dbReference type="GeneID" id="99790288"/>
<gene>
    <name evidence="3" type="ORF">F7R21_07570</name>
</gene>
<dbReference type="Proteomes" id="UP000430232">
    <property type="component" value="Unassembled WGS sequence"/>
</dbReference>
<dbReference type="EMBL" id="VZOJ01000013">
    <property type="protein sequence ID" value="KAB0643363.1"/>
    <property type="molecule type" value="Genomic_DNA"/>
</dbReference>
<sequence>MADFNIAPFLAPSVSIVAMCVSAYFAWTAINVNRKDRESKNHMEQAVLALENAYEALTNDGRSITPVESNRLNWLTAARHIESYKVLKQGVTERSHKAMIEDTEEYWRHRFYVALDMYRVHDVGYYAEKQVPKASGLDVGSLIVVYGFASWPDDKDDILNKADFAGIVNSHDIRQGNIGLTQYLEQSTKFAPIFQAIDERRRTELEAARAERDQASASSTASGSS</sequence>
<keyword evidence="2" id="KW-0472">Membrane</keyword>
<comment type="caution">
    <text evidence="3">The sequence shown here is derived from an EMBL/GenBank/DDBJ whole genome shotgun (WGS) entry which is preliminary data.</text>
</comment>
<protein>
    <submittedName>
        <fullName evidence="3">Uncharacterized protein</fullName>
    </submittedName>
</protein>
<evidence type="ECO:0000313" key="4">
    <source>
        <dbReference type="Proteomes" id="UP000430232"/>
    </source>
</evidence>
<evidence type="ECO:0000256" key="2">
    <source>
        <dbReference type="SAM" id="Phobius"/>
    </source>
</evidence>
<feature type="compositionally biased region" description="Basic and acidic residues" evidence="1">
    <location>
        <begin position="205"/>
        <end position="214"/>
    </location>
</feature>
<proteinExistence type="predicted"/>
<keyword evidence="2" id="KW-0812">Transmembrane</keyword>
<organism evidence="3 4">
    <name type="scientific">Burkholderia latens</name>
    <dbReference type="NCBI Taxonomy" id="488446"/>
    <lineage>
        <taxon>Bacteria</taxon>
        <taxon>Pseudomonadati</taxon>
        <taxon>Pseudomonadota</taxon>
        <taxon>Betaproteobacteria</taxon>
        <taxon>Burkholderiales</taxon>
        <taxon>Burkholderiaceae</taxon>
        <taxon>Burkholderia</taxon>
        <taxon>Burkholderia cepacia complex</taxon>
    </lineage>
</organism>
<keyword evidence="4" id="KW-1185">Reference proteome</keyword>
<dbReference type="OrthoDB" id="5459961at2"/>
<reference evidence="3 4" key="1">
    <citation type="submission" date="2019-09" db="EMBL/GenBank/DDBJ databases">
        <title>Draft genome sequences of 48 bacterial type strains from the CCUG.</title>
        <authorList>
            <person name="Tunovic T."/>
            <person name="Pineiro-Iglesias B."/>
            <person name="Unosson C."/>
            <person name="Inganas E."/>
            <person name="Ohlen M."/>
            <person name="Cardew S."/>
            <person name="Jensie-Markopoulos S."/>
            <person name="Salva-Serra F."/>
            <person name="Jaen-Luchoro D."/>
            <person name="Karlsson R."/>
            <person name="Svensson-Stadler L."/>
            <person name="Chun J."/>
            <person name="Moore E."/>
        </authorList>
    </citation>
    <scope>NUCLEOTIDE SEQUENCE [LARGE SCALE GENOMIC DNA]</scope>
    <source>
        <strain evidence="3 4">CCUG 54555</strain>
    </source>
</reference>
<feature type="region of interest" description="Disordered" evidence="1">
    <location>
        <begin position="205"/>
        <end position="225"/>
    </location>
</feature>
<dbReference type="RefSeq" id="WP_151063684.1">
    <property type="nucleotide sequence ID" value="NZ_CABVPL010000019.1"/>
</dbReference>
<evidence type="ECO:0000256" key="1">
    <source>
        <dbReference type="SAM" id="MobiDB-lite"/>
    </source>
</evidence>
<evidence type="ECO:0000313" key="3">
    <source>
        <dbReference type="EMBL" id="KAB0643363.1"/>
    </source>
</evidence>
<name>A0A6H9SY96_9BURK</name>